<accession>A0ABX2MZR6</accession>
<proteinExistence type="predicted"/>
<sequence length="147" mass="16017">MLVRKDSKVIAVDGSRMAMFRNVGEAFAPVLELIEEHKNPSLRTSELGTDKPGRSFQSGSPRRGAHELTDLQQLEEDRFVTDIAQRIEKIVGDTKAGVILVAAPRALGVIRKQMKSETSARLVAEIAKDFGPGAAEPLAKMLAKHEA</sequence>
<feature type="region of interest" description="Disordered" evidence="1">
    <location>
        <begin position="41"/>
        <end position="66"/>
    </location>
</feature>
<dbReference type="Proteomes" id="UP000652427">
    <property type="component" value="Unassembled WGS sequence"/>
</dbReference>
<keyword evidence="3" id="KW-1185">Reference proteome</keyword>
<dbReference type="InterPro" id="IPR019291">
    <property type="entry name" value="Host_attachment_protein"/>
</dbReference>
<reference evidence="2 3" key="1">
    <citation type="submission" date="2020-06" db="EMBL/GenBank/DDBJ databases">
        <authorList>
            <person name="Kim S.-J."/>
            <person name="Park S.-J."/>
        </authorList>
    </citation>
    <scope>NUCLEOTIDE SEQUENCE [LARGE SCALE GENOMIC DNA]</scope>
    <source>
        <strain evidence="2 3">SW-151</strain>
    </source>
</reference>
<evidence type="ECO:0000313" key="3">
    <source>
        <dbReference type="Proteomes" id="UP000652427"/>
    </source>
</evidence>
<evidence type="ECO:0000313" key="2">
    <source>
        <dbReference type="EMBL" id="NVD26940.1"/>
    </source>
</evidence>
<gene>
    <name evidence="2" type="ORF">HUO14_03335</name>
</gene>
<dbReference type="EMBL" id="JABWMH010000001">
    <property type="protein sequence ID" value="NVD26940.1"/>
    <property type="molecule type" value="Genomic_DNA"/>
</dbReference>
<name>A0ABX2MZR6_9SPHN</name>
<dbReference type="RefSeq" id="WP_176278448.1">
    <property type="nucleotide sequence ID" value="NZ_JABWMH010000001.1"/>
</dbReference>
<dbReference type="Pfam" id="PF10116">
    <property type="entry name" value="Host_attach"/>
    <property type="match status" value="1"/>
</dbReference>
<evidence type="ECO:0000256" key="1">
    <source>
        <dbReference type="SAM" id="MobiDB-lite"/>
    </source>
</evidence>
<comment type="caution">
    <text evidence="2">The sequence shown here is derived from an EMBL/GenBank/DDBJ whole genome shotgun (WGS) entry which is preliminary data.</text>
</comment>
<protein>
    <submittedName>
        <fullName evidence="2">Host attachment protein</fullName>
    </submittedName>
</protein>
<organism evidence="2 3">
    <name type="scientific">Parasphingorhabdus flavimaris</name>
    <dbReference type="NCBI Taxonomy" id="266812"/>
    <lineage>
        <taxon>Bacteria</taxon>
        <taxon>Pseudomonadati</taxon>
        <taxon>Pseudomonadota</taxon>
        <taxon>Alphaproteobacteria</taxon>
        <taxon>Sphingomonadales</taxon>
        <taxon>Sphingomonadaceae</taxon>
        <taxon>Parasphingorhabdus</taxon>
    </lineage>
</organism>